<evidence type="ECO:0000313" key="3">
    <source>
        <dbReference type="Proteomes" id="UP001270362"/>
    </source>
</evidence>
<feature type="compositionally biased region" description="Polar residues" evidence="1">
    <location>
        <begin position="200"/>
        <end position="211"/>
    </location>
</feature>
<feature type="compositionally biased region" description="Basic residues" evidence="1">
    <location>
        <begin position="279"/>
        <end position="292"/>
    </location>
</feature>
<evidence type="ECO:0000256" key="1">
    <source>
        <dbReference type="SAM" id="MobiDB-lite"/>
    </source>
</evidence>
<evidence type="ECO:0000313" key="2">
    <source>
        <dbReference type="EMBL" id="KAK3693233.1"/>
    </source>
</evidence>
<reference evidence="2" key="2">
    <citation type="submission" date="2023-06" db="EMBL/GenBank/DDBJ databases">
        <authorList>
            <consortium name="Lawrence Berkeley National Laboratory"/>
            <person name="Haridas S."/>
            <person name="Hensen N."/>
            <person name="Bonometti L."/>
            <person name="Westerberg I."/>
            <person name="Brannstrom I.O."/>
            <person name="Guillou S."/>
            <person name="Cros-Aarteil S."/>
            <person name="Calhoun S."/>
            <person name="Kuo A."/>
            <person name="Mondo S."/>
            <person name="Pangilinan J."/>
            <person name="Riley R."/>
            <person name="Labutti K."/>
            <person name="Andreopoulos B."/>
            <person name="Lipzen A."/>
            <person name="Chen C."/>
            <person name="Yanf M."/>
            <person name="Daum C."/>
            <person name="Ng V."/>
            <person name="Clum A."/>
            <person name="Steindorff A."/>
            <person name="Ohm R."/>
            <person name="Martin F."/>
            <person name="Silar P."/>
            <person name="Natvig D."/>
            <person name="Lalanne C."/>
            <person name="Gautier V."/>
            <person name="Ament-Velasquez S.L."/>
            <person name="Kruys A."/>
            <person name="Hutchinson M.I."/>
            <person name="Powell A.J."/>
            <person name="Barry K."/>
            <person name="Miller A.N."/>
            <person name="Grigoriev I.V."/>
            <person name="Debuchy R."/>
            <person name="Gladieux P."/>
            <person name="Thoren M.H."/>
            <person name="Johannesson H."/>
        </authorList>
    </citation>
    <scope>NUCLEOTIDE SEQUENCE</scope>
    <source>
        <strain evidence="2">CBS 314.62</strain>
    </source>
</reference>
<feature type="compositionally biased region" description="Polar residues" evidence="1">
    <location>
        <begin position="246"/>
        <end position="267"/>
    </location>
</feature>
<feature type="region of interest" description="Disordered" evidence="1">
    <location>
        <begin position="163"/>
        <end position="465"/>
    </location>
</feature>
<feature type="compositionally biased region" description="Basic and acidic residues" evidence="1">
    <location>
        <begin position="269"/>
        <end position="278"/>
    </location>
</feature>
<sequence length="501" mass="54650">MAKPAKTLLPESAPHPPKRDFELAKTVFGAAISQIMFARCGLSPHNFQVLPIQQITERPFEDIVASGSPIRDHDLELVRESTATVFLRDTGEYISKYILGILSNDIFPLIESEDLTKFRVNFLRSHPQNEDSLVDFFTLAPNINPLPNKDPVKNFDVDAYRGSEPQQLSESGSLDGAQPKPGVPAMRTEAGQPEKKRGATRSSITMSTHNTKALPPSKQKTTTLGAQNARRHQIHSPPRTERADTGISSRKSGNSATQITEIIQNVGSREPKSNDRKDGSRKRVAGPKRKPKPPLQIFSDAASGLAQTQEVVQSQTDNHRTQPIKRHAQDGASDAASSRQEKRPRFVSASPTSANAYRFLDGYNFSDPGSLGSNNAVPPLPQSPSPMMDESRYEVKPIHDREPRGSLLSIPSPDGFQSSPKPRRTNKLSRKESLFGNVLSSVSGDGSESGFGSAGGANNPMGKSGEVCSEELLTLPVNGRGVEKPQRLFSFIDARSSDIEE</sequence>
<comment type="caution">
    <text evidence="2">The sequence shown here is derived from an EMBL/GenBank/DDBJ whole genome shotgun (WGS) entry which is preliminary data.</text>
</comment>
<protein>
    <submittedName>
        <fullName evidence="2">Uncharacterized protein</fullName>
    </submittedName>
</protein>
<feature type="compositionally biased region" description="Polar residues" evidence="1">
    <location>
        <begin position="305"/>
        <end position="316"/>
    </location>
</feature>
<feature type="compositionally biased region" description="Basic and acidic residues" evidence="1">
    <location>
        <begin position="389"/>
        <end position="404"/>
    </location>
</feature>
<organism evidence="2 3">
    <name type="scientific">Podospora appendiculata</name>
    <dbReference type="NCBI Taxonomy" id="314037"/>
    <lineage>
        <taxon>Eukaryota</taxon>
        <taxon>Fungi</taxon>
        <taxon>Dikarya</taxon>
        <taxon>Ascomycota</taxon>
        <taxon>Pezizomycotina</taxon>
        <taxon>Sordariomycetes</taxon>
        <taxon>Sordariomycetidae</taxon>
        <taxon>Sordariales</taxon>
        <taxon>Podosporaceae</taxon>
        <taxon>Podospora</taxon>
    </lineage>
</organism>
<gene>
    <name evidence="2" type="ORF">B0T22DRAFT_532538</name>
</gene>
<name>A0AAE1CGD7_9PEZI</name>
<dbReference type="EMBL" id="JAULSO010000001">
    <property type="protein sequence ID" value="KAK3693233.1"/>
    <property type="molecule type" value="Genomic_DNA"/>
</dbReference>
<reference evidence="2" key="1">
    <citation type="journal article" date="2023" name="Mol. Phylogenet. Evol.">
        <title>Genome-scale phylogeny and comparative genomics of the fungal order Sordariales.</title>
        <authorList>
            <person name="Hensen N."/>
            <person name="Bonometti L."/>
            <person name="Westerberg I."/>
            <person name="Brannstrom I.O."/>
            <person name="Guillou S."/>
            <person name="Cros-Aarteil S."/>
            <person name="Calhoun S."/>
            <person name="Haridas S."/>
            <person name="Kuo A."/>
            <person name="Mondo S."/>
            <person name="Pangilinan J."/>
            <person name="Riley R."/>
            <person name="LaButti K."/>
            <person name="Andreopoulos B."/>
            <person name="Lipzen A."/>
            <person name="Chen C."/>
            <person name="Yan M."/>
            <person name="Daum C."/>
            <person name="Ng V."/>
            <person name="Clum A."/>
            <person name="Steindorff A."/>
            <person name="Ohm R.A."/>
            <person name="Martin F."/>
            <person name="Silar P."/>
            <person name="Natvig D.O."/>
            <person name="Lalanne C."/>
            <person name="Gautier V."/>
            <person name="Ament-Velasquez S.L."/>
            <person name="Kruys A."/>
            <person name="Hutchinson M.I."/>
            <person name="Powell A.J."/>
            <person name="Barry K."/>
            <person name="Miller A.N."/>
            <person name="Grigoriev I.V."/>
            <person name="Debuchy R."/>
            <person name="Gladieux P."/>
            <person name="Hiltunen Thoren M."/>
            <person name="Johannesson H."/>
        </authorList>
    </citation>
    <scope>NUCLEOTIDE SEQUENCE</scope>
    <source>
        <strain evidence="2">CBS 314.62</strain>
    </source>
</reference>
<proteinExistence type="predicted"/>
<keyword evidence="3" id="KW-1185">Reference proteome</keyword>
<dbReference type="AlphaFoldDB" id="A0AAE1CGD7"/>
<dbReference type="Proteomes" id="UP001270362">
    <property type="component" value="Unassembled WGS sequence"/>
</dbReference>
<accession>A0AAE1CGD7</accession>